<dbReference type="AlphaFoldDB" id="A0A9P9IRM1"/>
<dbReference type="InterPro" id="IPR016181">
    <property type="entry name" value="Acyl_CoA_acyltransferase"/>
</dbReference>
<evidence type="ECO:0000259" key="1">
    <source>
        <dbReference type="PROSITE" id="PS51186"/>
    </source>
</evidence>
<dbReference type="PANTHER" id="PTHR42791:SF16">
    <property type="entry name" value="N-ACETYLTRANSFERASE DOMAIN-CONTAINING PROTEIN"/>
    <property type="match status" value="1"/>
</dbReference>
<dbReference type="GO" id="GO:0016747">
    <property type="term" value="F:acyltransferase activity, transferring groups other than amino-acyl groups"/>
    <property type="evidence" value="ECO:0007669"/>
    <property type="project" value="InterPro"/>
</dbReference>
<feature type="domain" description="N-acetyltransferase" evidence="1">
    <location>
        <begin position="143"/>
        <end position="224"/>
    </location>
</feature>
<proteinExistence type="predicted"/>
<evidence type="ECO:0000313" key="3">
    <source>
        <dbReference type="Proteomes" id="UP000700596"/>
    </source>
</evidence>
<dbReference type="InterPro" id="IPR052523">
    <property type="entry name" value="Trichothecene_AcTrans"/>
</dbReference>
<dbReference type="CDD" id="cd04301">
    <property type="entry name" value="NAT_SF"/>
    <property type="match status" value="1"/>
</dbReference>
<evidence type="ECO:0000313" key="2">
    <source>
        <dbReference type="EMBL" id="KAH7128599.1"/>
    </source>
</evidence>
<dbReference type="Proteomes" id="UP000700596">
    <property type="component" value="Unassembled WGS sequence"/>
</dbReference>
<reference evidence="2" key="1">
    <citation type="journal article" date="2021" name="Nat. Commun.">
        <title>Genetic determinants of endophytism in the Arabidopsis root mycobiome.</title>
        <authorList>
            <person name="Mesny F."/>
            <person name="Miyauchi S."/>
            <person name="Thiergart T."/>
            <person name="Pickel B."/>
            <person name="Atanasova L."/>
            <person name="Karlsson M."/>
            <person name="Huettel B."/>
            <person name="Barry K.W."/>
            <person name="Haridas S."/>
            <person name="Chen C."/>
            <person name="Bauer D."/>
            <person name="Andreopoulos W."/>
            <person name="Pangilinan J."/>
            <person name="LaButti K."/>
            <person name="Riley R."/>
            <person name="Lipzen A."/>
            <person name="Clum A."/>
            <person name="Drula E."/>
            <person name="Henrissat B."/>
            <person name="Kohler A."/>
            <person name="Grigoriev I.V."/>
            <person name="Martin F.M."/>
            <person name="Hacquard S."/>
        </authorList>
    </citation>
    <scope>NUCLEOTIDE SEQUENCE</scope>
    <source>
        <strain evidence="2">MPI-CAGE-CH-0243</strain>
    </source>
</reference>
<gene>
    <name evidence="2" type="ORF">B0J11DRAFT_525333</name>
</gene>
<dbReference type="OrthoDB" id="2115692at2759"/>
<dbReference type="EMBL" id="JAGMWT010000005">
    <property type="protein sequence ID" value="KAH7128599.1"/>
    <property type="molecule type" value="Genomic_DNA"/>
</dbReference>
<comment type="caution">
    <text evidence="2">The sequence shown here is derived from an EMBL/GenBank/DDBJ whole genome shotgun (WGS) entry which is preliminary data.</text>
</comment>
<dbReference type="PANTHER" id="PTHR42791">
    <property type="entry name" value="GNAT FAMILY ACETYLTRANSFERASE"/>
    <property type="match status" value="1"/>
</dbReference>
<sequence length="238" mass="27347">MPLRDARFSDHQALAEICSAAFFNEDLFGRVIHPHRYEFPHDPTVFWLQHIRNHWFDWRNRMLITYNTDSLHTSSEIITGLAVWQRQGKGGEKLALRTWDPRNIAIPLTKLSNRLTSLIYPNRALDPTKTTILQHAMPFSAHHWSCDRQENWYLALCAVHPDHQGQGFGRQLVEWGLREAEKENVHASVMSSDGKTEFYLRCGFQEVVGNANEGEGNPLVKEGVKGGDIIFKFPKVGE</sequence>
<accession>A0A9P9IRM1</accession>
<dbReference type="Pfam" id="PF13508">
    <property type="entry name" value="Acetyltransf_7"/>
    <property type="match status" value="1"/>
</dbReference>
<name>A0A9P9IRM1_9PLEO</name>
<dbReference type="PROSITE" id="PS51186">
    <property type="entry name" value="GNAT"/>
    <property type="match status" value="1"/>
</dbReference>
<keyword evidence="3" id="KW-1185">Reference proteome</keyword>
<dbReference type="InterPro" id="IPR000182">
    <property type="entry name" value="GNAT_dom"/>
</dbReference>
<organism evidence="2 3">
    <name type="scientific">Dendryphion nanum</name>
    <dbReference type="NCBI Taxonomy" id="256645"/>
    <lineage>
        <taxon>Eukaryota</taxon>
        <taxon>Fungi</taxon>
        <taxon>Dikarya</taxon>
        <taxon>Ascomycota</taxon>
        <taxon>Pezizomycotina</taxon>
        <taxon>Dothideomycetes</taxon>
        <taxon>Pleosporomycetidae</taxon>
        <taxon>Pleosporales</taxon>
        <taxon>Torulaceae</taxon>
        <taxon>Dendryphion</taxon>
    </lineage>
</organism>
<dbReference type="Gene3D" id="3.40.630.30">
    <property type="match status" value="1"/>
</dbReference>
<protein>
    <recommendedName>
        <fullName evidence="1">N-acetyltransferase domain-containing protein</fullName>
    </recommendedName>
</protein>
<dbReference type="SUPFAM" id="SSF55729">
    <property type="entry name" value="Acyl-CoA N-acyltransferases (Nat)"/>
    <property type="match status" value="1"/>
</dbReference>